<comment type="similarity">
    <text evidence="2">Belongs to the peptidase T1A family.</text>
</comment>
<evidence type="ECO:0000259" key="4">
    <source>
        <dbReference type="SMART" id="SM00948"/>
    </source>
</evidence>
<name>A0ABQ5KW59_9EUKA</name>
<evidence type="ECO:0000313" key="6">
    <source>
        <dbReference type="EMBL" id="GKT36696.1"/>
    </source>
</evidence>
<feature type="compositionally biased region" description="Acidic residues" evidence="3">
    <location>
        <begin position="295"/>
        <end position="318"/>
    </location>
</feature>
<dbReference type="InterPro" id="IPR001353">
    <property type="entry name" value="Proteasome_sua/b"/>
</dbReference>
<dbReference type="InterPro" id="IPR029055">
    <property type="entry name" value="Ntn_hydrolases_N"/>
</dbReference>
<sequence length="318" mass="35339">MSGIGAGYDLSVTTFSQEGRIFQVEYASKAVETRGTMLSMRLDDSILIATEKPTLSKMAISSSRRRVYRISSHIMMGVSGILADGRAIVEWAREETSRFKDNYDRDIPVFVLAERVGNFMHAYTTHPSVRPFGTTICLCGVTKDVQSARASRAAKKPDNGRPELFQITPSGDVNRMHAMAVGKGRQVARVELEKLLPPHNRDAFTIEMDAQRRQVEAARDTEEEGEEEAAAEKHLDNMTLDIAAKEAVRILYLARDASETEMGEIEICGIGVGMIPTFIPAEKIKNLLEEVKKEEEEESSDDDEETDEAELGESSETE</sequence>
<dbReference type="Pfam" id="PF00227">
    <property type="entry name" value="Proteasome"/>
    <property type="match status" value="2"/>
</dbReference>
<protein>
    <recommendedName>
        <fullName evidence="4">Proteasome alpha-type subunits domain-containing protein</fullName>
    </recommendedName>
</protein>
<evidence type="ECO:0000256" key="3">
    <source>
        <dbReference type="SAM" id="MobiDB-lite"/>
    </source>
</evidence>
<dbReference type="Proteomes" id="UP001057375">
    <property type="component" value="Unassembled WGS sequence"/>
</dbReference>
<evidence type="ECO:0000256" key="1">
    <source>
        <dbReference type="ARBA" id="ARBA00022942"/>
    </source>
</evidence>
<evidence type="ECO:0000313" key="7">
    <source>
        <dbReference type="Proteomes" id="UP001057375"/>
    </source>
</evidence>
<dbReference type="EMBL" id="BQXS01011281">
    <property type="protein sequence ID" value="GKT36695.1"/>
    <property type="molecule type" value="Genomic_DNA"/>
</dbReference>
<dbReference type="InterPro" id="IPR000426">
    <property type="entry name" value="Proteasome_asu_N"/>
</dbReference>
<dbReference type="InterPro" id="IPR023332">
    <property type="entry name" value="Proteasome_alpha-type"/>
</dbReference>
<keyword evidence="7" id="KW-1185">Reference proteome</keyword>
<evidence type="ECO:0000313" key="5">
    <source>
        <dbReference type="EMBL" id="GKT36695.1"/>
    </source>
</evidence>
<feature type="domain" description="Proteasome alpha-type subunits" evidence="4">
    <location>
        <begin position="8"/>
        <end position="30"/>
    </location>
</feature>
<dbReference type="Gene3D" id="3.60.20.10">
    <property type="entry name" value="Glutamine Phosphoribosylpyrophosphate, subunit 1, domain 1"/>
    <property type="match status" value="1"/>
</dbReference>
<comment type="caution">
    <text evidence="5">The sequence shown here is derived from an EMBL/GenBank/DDBJ whole genome shotgun (WGS) entry which is preliminary data.</text>
</comment>
<evidence type="ECO:0000256" key="2">
    <source>
        <dbReference type="PROSITE-ProRule" id="PRU00808"/>
    </source>
</evidence>
<gene>
    <name evidence="6" type="ORF">ADUPG1_009608</name>
    <name evidence="5" type="ORF">ADUPG1_009609</name>
</gene>
<proteinExistence type="inferred from homology"/>
<keyword evidence="1 2" id="KW-0647">Proteasome</keyword>
<organism evidence="5 7">
    <name type="scientific">Aduncisulcus paluster</name>
    <dbReference type="NCBI Taxonomy" id="2918883"/>
    <lineage>
        <taxon>Eukaryota</taxon>
        <taxon>Metamonada</taxon>
        <taxon>Carpediemonas-like organisms</taxon>
        <taxon>Aduncisulcus</taxon>
    </lineage>
</organism>
<accession>A0ABQ5KW59</accession>
<feature type="region of interest" description="Disordered" evidence="3">
    <location>
        <begin position="289"/>
        <end position="318"/>
    </location>
</feature>
<reference evidence="5" key="1">
    <citation type="submission" date="2022-03" db="EMBL/GenBank/DDBJ databases">
        <title>Draft genome sequence of Aduncisulcus paluster, a free-living microaerophilic Fornicata.</title>
        <authorList>
            <person name="Yuyama I."/>
            <person name="Kume K."/>
            <person name="Tamura T."/>
            <person name="Inagaki Y."/>
            <person name="Hashimoto T."/>
        </authorList>
    </citation>
    <scope>NUCLEOTIDE SEQUENCE</scope>
    <source>
        <strain evidence="5">NY0171</strain>
    </source>
</reference>
<dbReference type="EMBL" id="BQXS01011281">
    <property type="protein sequence ID" value="GKT36696.1"/>
    <property type="molecule type" value="Genomic_DNA"/>
</dbReference>
<dbReference type="InterPro" id="IPR050115">
    <property type="entry name" value="Proteasome_alpha"/>
</dbReference>
<dbReference type="SMART" id="SM00948">
    <property type="entry name" value="Proteasome_A_N"/>
    <property type="match status" value="1"/>
</dbReference>
<dbReference type="PROSITE" id="PS51475">
    <property type="entry name" value="PROTEASOME_ALPHA_2"/>
    <property type="match status" value="1"/>
</dbReference>
<dbReference type="SUPFAM" id="SSF56235">
    <property type="entry name" value="N-terminal nucleophile aminohydrolases (Ntn hydrolases)"/>
    <property type="match status" value="1"/>
</dbReference>
<dbReference type="Pfam" id="PF10584">
    <property type="entry name" value="Proteasome_A_N"/>
    <property type="match status" value="1"/>
</dbReference>
<dbReference type="PANTHER" id="PTHR11599">
    <property type="entry name" value="PROTEASOME SUBUNIT ALPHA/BETA"/>
    <property type="match status" value="1"/>
</dbReference>